<feature type="compositionally biased region" description="Polar residues" evidence="1">
    <location>
        <begin position="123"/>
        <end position="135"/>
    </location>
</feature>
<dbReference type="EMBL" id="FMYI01000003">
    <property type="protein sequence ID" value="SDB96295.1"/>
    <property type="molecule type" value="Genomic_DNA"/>
</dbReference>
<dbReference type="OrthoDB" id="2033517at2"/>
<reference evidence="4" key="1">
    <citation type="submission" date="2016-09" db="EMBL/GenBank/DDBJ databases">
        <authorList>
            <person name="Varghese N."/>
            <person name="Submissions S."/>
        </authorList>
    </citation>
    <scope>NUCLEOTIDE SEQUENCE [LARGE SCALE GENOMIC DNA]</scope>
    <source>
        <strain evidence="4">S5</strain>
    </source>
</reference>
<gene>
    <name evidence="3" type="ORF">SAMN05421734_103164</name>
</gene>
<dbReference type="Pfam" id="PF01476">
    <property type="entry name" value="LysM"/>
    <property type="match status" value="1"/>
</dbReference>
<dbReference type="InterPro" id="IPR036779">
    <property type="entry name" value="LysM_dom_sf"/>
</dbReference>
<protein>
    <submittedName>
        <fullName evidence="3">LysM domain-containing protein</fullName>
    </submittedName>
</protein>
<dbReference type="RefSeq" id="WP_090794256.1">
    <property type="nucleotide sequence ID" value="NZ_FMYI01000003.1"/>
</dbReference>
<keyword evidence="4" id="KW-1185">Reference proteome</keyword>
<dbReference type="SUPFAM" id="SSF54106">
    <property type="entry name" value="LysM domain"/>
    <property type="match status" value="1"/>
</dbReference>
<evidence type="ECO:0000313" key="4">
    <source>
        <dbReference type="Proteomes" id="UP000242949"/>
    </source>
</evidence>
<dbReference type="CDD" id="cd00118">
    <property type="entry name" value="LysM"/>
    <property type="match status" value="1"/>
</dbReference>
<feature type="region of interest" description="Disordered" evidence="1">
    <location>
        <begin position="122"/>
        <end position="146"/>
    </location>
</feature>
<dbReference type="InterPro" id="IPR018392">
    <property type="entry name" value="LysM"/>
</dbReference>
<dbReference type="Proteomes" id="UP000242949">
    <property type="component" value="Unassembled WGS sequence"/>
</dbReference>
<organism evidence="3 4">
    <name type="scientific">Pelagirhabdus alkalitolerans</name>
    <dbReference type="NCBI Taxonomy" id="1612202"/>
    <lineage>
        <taxon>Bacteria</taxon>
        <taxon>Bacillati</taxon>
        <taxon>Bacillota</taxon>
        <taxon>Bacilli</taxon>
        <taxon>Bacillales</taxon>
        <taxon>Bacillaceae</taxon>
        <taxon>Pelagirhabdus</taxon>
    </lineage>
</organism>
<dbReference type="Gene3D" id="3.10.350.10">
    <property type="entry name" value="LysM domain"/>
    <property type="match status" value="1"/>
</dbReference>
<dbReference type="STRING" id="1612202.SAMN05421734_103164"/>
<evidence type="ECO:0000259" key="2">
    <source>
        <dbReference type="PROSITE" id="PS51782"/>
    </source>
</evidence>
<dbReference type="SMART" id="SM00257">
    <property type="entry name" value="LysM"/>
    <property type="match status" value="1"/>
</dbReference>
<accession>A0A1G6HR04</accession>
<sequence>MKIHIVQKGDTLWKLKKKYNVELNQLKEMNQHLSHFDILIPGMKLYIPVEKKTKQTEATVNQKKNVRDDHNKRAIHYVIEEDENLGQERIIQDDPKEINFPPLVSLPALPAITFQQENREEMTQFSPTHTQQNQLYHPRPKHQYPYRSYPYRPYDMPYYMQSHIY</sequence>
<dbReference type="AlphaFoldDB" id="A0A1G6HR04"/>
<evidence type="ECO:0000313" key="3">
    <source>
        <dbReference type="EMBL" id="SDB96295.1"/>
    </source>
</evidence>
<feature type="domain" description="LysM" evidence="2">
    <location>
        <begin position="2"/>
        <end position="47"/>
    </location>
</feature>
<evidence type="ECO:0000256" key="1">
    <source>
        <dbReference type="SAM" id="MobiDB-lite"/>
    </source>
</evidence>
<proteinExistence type="predicted"/>
<dbReference type="PROSITE" id="PS51782">
    <property type="entry name" value="LYSM"/>
    <property type="match status" value="1"/>
</dbReference>
<name>A0A1G6HR04_9BACI</name>